<evidence type="ECO:0000256" key="1">
    <source>
        <dbReference type="ARBA" id="ARBA00022676"/>
    </source>
</evidence>
<keyword evidence="1" id="KW-0328">Glycosyltransferase</keyword>
<keyword evidence="5" id="KW-1185">Reference proteome</keyword>
<feature type="domain" description="Glycosyltransferase subfamily 4-like N-terminal" evidence="3">
    <location>
        <begin position="41"/>
        <end position="177"/>
    </location>
</feature>
<sequence>MLILAFSELRRDPRVKRQLLTLRDSYDITVVGRGDPGIEGVRVLSLPSDDRTPVLQRRIRYAVRKAAFRVRAYELAYWRFPHIRWSWNQLSIESWDIVLANDVDTVPLANRLAPRRGVVVDLHEFAPRQYDNRPEWMKTVAPYYDWLVRRHVTMAAATMTVSEGVAAAYREYGLDPAIVRSAAMFADVSPAPVGDVIRLVHSGGAARSRLLEVMIEAAVRTTSNVTLDFYLVADHDRAYVRELEQLAKGSDRVRINDAVTFEELVPTLSRYDVGLCMIPPTTFNHMWCLPNKFFDFLQARLGIVTGPSPEMARIVEQEGLGVVTEDFSVESLTSTLDALDPAVIDGWKQASDAAAGEYSGEQELTRLVDVLDRLQPGRGAA</sequence>
<proteinExistence type="predicted"/>
<dbReference type="Proteomes" id="UP001300096">
    <property type="component" value="Unassembled WGS sequence"/>
</dbReference>
<evidence type="ECO:0000313" key="4">
    <source>
        <dbReference type="EMBL" id="MCK2036311.1"/>
    </source>
</evidence>
<comment type="caution">
    <text evidence="4">The sequence shown here is derived from an EMBL/GenBank/DDBJ whole genome shotgun (WGS) entry which is preliminary data.</text>
</comment>
<dbReference type="SUPFAM" id="SSF53756">
    <property type="entry name" value="UDP-Glycosyltransferase/glycogen phosphorylase"/>
    <property type="match status" value="1"/>
</dbReference>
<organism evidence="4 5">
    <name type="scientific">Microbacterium croceum</name>
    <dbReference type="NCBI Taxonomy" id="2851645"/>
    <lineage>
        <taxon>Bacteria</taxon>
        <taxon>Bacillati</taxon>
        <taxon>Actinomycetota</taxon>
        <taxon>Actinomycetes</taxon>
        <taxon>Micrococcales</taxon>
        <taxon>Microbacteriaceae</taxon>
        <taxon>Microbacterium</taxon>
    </lineage>
</organism>
<gene>
    <name evidence="4" type="ORF">KZC51_09190</name>
</gene>
<dbReference type="EMBL" id="JAHWXN010000001">
    <property type="protein sequence ID" value="MCK2036311.1"/>
    <property type="molecule type" value="Genomic_DNA"/>
</dbReference>
<evidence type="ECO:0000256" key="2">
    <source>
        <dbReference type="ARBA" id="ARBA00022679"/>
    </source>
</evidence>
<evidence type="ECO:0000259" key="3">
    <source>
        <dbReference type="Pfam" id="PF13579"/>
    </source>
</evidence>
<dbReference type="RefSeq" id="WP_247629680.1">
    <property type="nucleotide sequence ID" value="NZ_JAHWXN010000001.1"/>
</dbReference>
<name>A0ABT0FE25_9MICO</name>
<keyword evidence="2" id="KW-0808">Transferase</keyword>
<dbReference type="Gene3D" id="3.40.50.2000">
    <property type="entry name" value="Glycogen Phosphorylase B"/>
    <property type="match status" value="2"/>
</dbReference>
<evidence type="ECO:0000313" key="5">
    <source>
        <dbReference type="Proteomes" id="UP001300096"/>
    </source>
</evidence>
<reference evidence="4 5" key="1">
    <citation type="submission" date="2021-06" db="EMBL/GenBank/DDBJ databases">
        <title>Genome-based taxonomic framework of Microbacterium strains isolated from marine environment, the description of four new species and reclassification of four preexisting species.</title>
        <authorList>
            <person name="Lee S.D."/>
            <person name="Kim S.-M."/>
            <person name="Byeon Y.-S."/>
            <person name="Yang H.L."/>
            <person name="Kim I.S."/>
        </authorList>
    </citation>
    <scope>NUCLEOTIDE SEQUENCE [LARGE SCALE GENOMIC DNA]</scope>
    <source>
        <strain evidence="4 5">SSW1-49</strain>
    </source>
</reference>
<accession>A0ABT0FE25</accession>
<dbReference type="Pfam" id="PF13579">
    <property type="entry name" value="Glyco_trans_4_4"/>
    <property type="match status" value="1"/>
</dbReference>
<dbReference type="InterPro" id="IPR028098">
    <property type="entry name" value="Glyco_trans_4-like_N"/>
</dbReference>
<protein>
    <submittedName>
        <fullName evidence="4">Glycosyltransferase family 1 protein</fullName>
    </submittedName>
</protein>